<dbReference type="GO" id="GO:0016491">
    <property type="term" value="F:oxidoreductase activity"/>
    <property type="evidence" value="ECO:0007669"/>
    <property type="project" value="InterPro"/>
</dbReference>
<evidence type="ECO:0000313" key="4">
    <source>
        <dbReference type="Proteomes" id="UP000475545"/>
    </source>
</evidence>
<sequence length="159" mass="17782">MGVLTPLAVKIGSISWLPRYLPQIVVADSALQKVTGQRVTLLDVAGLPNITLLAAGRKSGVVRSTRLLAVPEEKGGWLIAGSYFGGPDMPQWVFNVRAAETVEVEHHGTRTTMHPRELEGDKRERAWRTLVDVWPNFDLYVKRTDRQIPVFRLEPVESN</sequence>
<dbReference type="NCBIfam" id="TIGR00026">
    <property type="entry name" value="hi_GC_TIGR00026"/>
    <property type="match status" value="1"/>
</dbReference>
<comment type="catalytic activity">
    <reaction evidence="2">
        <text>oxidized coenzyme F420-(gamma-L-Glu)(n) + a quinol + H(+) = reduced coenzyme F420-(gamma-L-Glu)(n) + a quinone</text>
        <dbReference type="Rhea" id="RHEA:39663"/>
        <dbReference type="Rhea" id="RHEA-COMP:12939"/>
        <dbReference type="Rhea" id="RHEA-COMP:14378"/>
        <dbReference type="ChEBI" id="CHEBI:15378"/>
        <dbReference type="ChEBI" id="CHEBI:24646"/>
        <dbReference type="ChEBI" id="CHEBI:132124"/>
        <dbReference type="ChEBI" id="CHEBI:133980"/>
        <dbReference type="ChEBI" id="CHEBI:139511"/>
    </reaction>
</comment>
<keyword evidence="4" id="KW-1185">Reference proteome</keyword>
<evidence type="ECO:0000313" key="3">
    <source>
        <dbReference type="EMBL" id="MXP24090.1"/>
    </source>
</evidence>
<dbReference type="PANTHER" id="PTHR39428">
    <property type="entry name" value="F420H(2)-DEPENDENT QUINONE REDUCTASE RV1261C"/>
    <property type="match status" value="1"/>
</dbReference>
<evidence type="ECO:0000256" key="2">
    <source>
        <dbReference type="ARBA" id="ARBA00049106"/>
    </source>
</evidence>
<dbReference type="AlphaFoldDB" id="A0A6L7GVZ5"/>
<evidence type="ECO:0000256" key="1">
    <source>
        <dbReference type="ARBA" id="ARBA00008710"/>
    </source>
</evidence>
<protein>
    <submittedName>
        <fullName evidence="3">Nitroreductase family deazaflavin-dependent oxidoreductase</fullName>
    </submittedName>
</protein>
<gene>
    <name evidence="3" type="ORF">GIY30_22385</name>
</gene>
<dbReference type="InterPro" id="IPR012349">
    <property type="entry name" value="Split_barrel_FMN-bd"/>
</dbReference>
<reference evidence="3 4" key="1">
    <citation type="submission" date="2019-11" db="EMBL/GenBank/DDBJ databases">
        <title>Gordonia sp. nov., a novel actinobacterium isolated from mangrove soil in Hainan.</title>
        <authorList>
            <person name="Huang X."/>
            <person name="Xie Y."/>
            <person name="Chu X."/>
            <person name="Xiao K."/>
        </authorList>
    </citation>
    <scope>NUCLEOTIDE SEQUENCE [LARGE SCALE GENOMIC DNA]</scope>
    <source>
        <strain evidence="3 4">HNM0687</strain>
    </source>
</reference>
<dbReference type="RefSeq" id="WP_160904281.1">
    <property type="nucleotide sequence ID" value="NZ_CP102850.1"/>
</dbReference>
<dbReference type="PANTHER" id="PTHR39428:SF3">
    <property type="entry name" value="DEAZAFLAVIN-DEPENDENT NITROREDUCTASE"/>
    <property type="match status" value="1"/>
</dbReference>
<accession>A0A6L7GVZ5</accession>
<dbReference type="Pfam" id="PF04075">
    <property type="entry name" value="F420H2_quin_red"/>
    <property type="match status" value="1"/>
</dbReference>
<comment type="caution">
    <text evidence="3">The sequence shown here is derived from an EMBL/GenBank/DDBJ whole genome shotgun (WGS) entry which is preliminary data.</text>
</comment>
<proteinExistence type="inferred from homology"/>
<dbReference type="Gene3D" id="2.30.110.10">
    <property type="entry name" value="Electron Transport, Fmn-binding Protein, Chain A"/>
    <property type="match status" value="1"/>
</dbReference>
<comment type="similarity">
    <text evidence="1">Belongs to the F420H(2)-dependent quinone reductase family.</text>
</comment>
<dbReference type="EMBL" id="WMBR01000008">
    <property type="protein sequence ID" value="MXP24090.1"/>
    <property type="molecule type" value="Genomic_DNA"/>
</dbReference>
<dbReference type="InterPro" id="IPR004378">
    <property type="entry name" value="F420H2_quin_Rdtase"/>
</dbReference>
<dbReference type="Proteomes" id="UP000475545">
    <property type="component" value="Unassembled WGS sequence"/>
</dbReference>
<dbReference type="GO" id="GO:0070967">
    <property type="term" value="F:coenzyme F420 binding"/>
    <property type="evidence" value="ECO:0007669"/>
    <property type="project" value="TreeGrafter"/>
</dbReference>
<dbReference type="GO" id="GO:0005886">
    <property type="term" value="C:plasma membrane"/>
    <property type="evidence" value="ECO:0007669"/>
    <property type="project" value="TreeGrafter"/>
</dbReference>
<organism evidence="3 4">
    <name type="scientific">Gordonia mangrovi</name>
    <dbReference type="NCBI Taxonomy" id="2665643"/>
    <lineage>
        <taxon>Bacteria</taxon>
        <taxon>Bacillati</taxon>
        <taxon>Actinomycetota</taxon>
        <taxon>Actinomycetes</taxon>
        <taxon>Mycobacteriales</taxon>
        <taxon>Gordoniaceae</taxon>
        <taxon>Gordonia</taxon>
    </lineage>
</organism>
<name>A0A6L7GVZ5_9ACTN</name>